<organism evidence="6 7">
    <name type="scientific">Pichia kluyveri</name>
    <name type="common">Yeast</name>
    <dbReference type="NCBI Taxonomy" id="36015"/>
    <lineage>
        <taxon>Eukaryota</taxon>
        <taxon>Fungi</taxon>
        <taxon>Dikarya</taxon>
        <taxon>Ascomycota</taxon>
        <taxon>Saccharomycotina</taxon>
        <taxon>Pichiomycetes</taxon>
        <taxon>Pichiales</taxon>
        <taxon>Pichiaceae</taxon>
        <taxon>Pichia</taxon>
    </lineage>
</organism>
<dbReference type="GO" id="GO:1990528">
    <property type="term" value="C:Rvs161p-Rvs167p complex"/>
    <property type="evidence" value="ECO:0007669"/>
    <property type="project" value="TreeGrafter"/>
</dbReference>
<evidence type="ECO:0000259" key="5">
    <source>
        <dbReference type="PROSITE" id="PS51021"/>
    </source>
</evidence>
<dbReference type="InterPro" id="IPR046982">
    <property type="entry name" value="BIN3/RVS161-like"/>
</dbReference>
<dbReference type="SUPFAM" id="SSF103657">
    <property type="entry name" value="BAR/IMD domain-like"/>
    <property type="match status" value="1"/>
</dbReference>
<dbReference type="GO" id="GO:0008289">
    <property type="term" value="F:lipid binding"/>
    <property type="evidence" value="ECO:0007669"/>
    <property type="project" value="TreeGrafter"/>
</dbReference>
<name>A0AAV5RBE0_PICKL</name>
<dbReference type="GO" id="GO:0006897">
    <property type="term" value="P:endocytosis"/>
    <property type="evidence" value="ECO:0007669"/>
    <property type="project" value="InterPro"/>
</dbReference>
<reference evidence="6 7" key="1">
    <citation type="journal article" date="2023" name="Elife">
        <title>Identification of key yeast species and microbe-microbe interactions impacting larval growth of Drosophila in the wild.</title>
        <authorList>
            <person name="Mure A."/>
            <person name="Sugiura Y."/>
            <person name="Maeda R."/>
            <person name="Honda K."/>
            <person name="Sakurai N."/>
            <person name="Takahashi Y."/>
            <person name="Watada M."/>
            <person name="Katoh T."/>
            <person name="Gotoh A."/>
            <person name="Gotoh Y."/>
            <person name="Taniguchi I."/>
            <person name="Nakamura K."/>
            <person name="Hayashi T."/>
            <person name="Katayama T."/>
            <person name="Uemura T."/>
            <person name="Hattori Y."/>
        </authorList>
    </citation>
    <scope>NUCLEOTIDE SEQUENCE [LARGE SCALE GENOMIC DNA]</scope>
    <source>
        <strain evidence="6 7">PK-24</strain>
    </source>
</reference>
<dbReference type="Pfam" id="PF03114">
    <property type="entry name" value="BAR"/>
    <property type="match status" value="1"/>
</dbReference>
<proteinExistence type="predicted"/>
<evidence type="ECO:0000313" key="7">
    <source>
        <dbReference type="Proteomes" id="UP001378960"/>
    </source>
</evidence>
<dbReference type="GO" id="GO:0031097">
    <property type="term" value="C:medial cortex"/>
    <property type="evidence" value="ECO:0007669"/>
    <property type="project" value="TreeGrafter"/>
</dbReference>
<evidence type="ECO:0000256" key="2">
    <source>
        <dbReference type="ARBA" id="ARBA00022490"/>
    </source>
</evidence>
<evidence type="ECO:0000313" key="6">
    <source>
        <dbReference type="EMBL" id="GMM48307.1"/>
    </source>
</evidence>
<keyword evidence="2" id="KW-0963">Cytoplasm</keyword>
<dbReference type="GO" id="GO:0051666">
    <property type="term" value="P:actin cortical patch localization"/>
    <property type="evidence" value="ECO:0007669"/>
    <property type="project" value="InterPro"/>
</dbReference>
<dbReference type="InterPro" id="IPR027267">
    <property type="entry name" value="AH/BAR_dom_sf"/>
</dbReference>
<dbReference type="GO" id="GO:0043332">
    <property type="term" value="C:mating projection tip"/>
    <property type="evidence" value="ECO:0007669"/>
    <property type="project" value="TreeGrafter"/>
</dbReference>
<dbReference type="PANTHER" id="PTHR47174">
    <property type="entry name" value="BRIDGING INTEGRATOR 3"/>
    <property type="match status" value="1"/>
</dbReference>
<dbReference type="PANTHER" id="PTHR47174:SF3">
    <property type="entry name" value="BRIDGING INTEGRATOR 3"/>
    <property type="match status" value="1"/>
</dbReference>
<keyword evidence="4" id="KW-0175">Coiled coil</keyword>
<dbReference type="EMBL" id="BTGB01000009">
    <property type="protein sequence ID" value="GMM48307.1"/>
    <property type="molecule type" value="Genomic_DNA"/>
</dbReference>
<accession>A0AAV5RBE0</accession>
<sequence length="257" mass="30418">MSWSGFKKAVNRAGNHVIMKTTKNSILNNENNNNLIDNEFQLIEQLFNHFESLIIELNSELSNFKIIFNDLILTQFLIFKSINSFYGEDEEDNKINSFNNKLLENLKIIENDLLPQLIEPFNLTIFQPIEDLNNYNKEIHKLIKKRGRKKFDYEVSNTKLLKLQNDYNSLQYNLRENNESTNDNNQLDKLNDKLNKLTIENNQITNIFIELNQRLKFEIDEFIALRFSLLDPSFESFIKIQLKLFSDISKNLNNNLN</sequence>
<dbReference type="AlphaFoldDB" id="A0AAV5RBE0"/>
<evidence type="ECO:0000256" key="4">
    <source>
        <dbReference type="SAM" id="Coils"/>
    </source>
</evidence>
<feature type="coiled-coil region" evidence="4">
    <location>
        <begin position="180"/>
        <end position="207"/>
    </location>
</feature>
<gene>
    <name evidence="6" type="ORF">DAPK24_049050</name>
</gene>
<evidence type="ECO:0000256" key="3">
    <source>
        <dbReference type="ARBA" id="ARBA00023212"/>
    </source>
</evidence>
<feature type="domain" description="BAR" evidence="5">
    <location>
        <begin position="25"/>
        <end position="257"/>
    </location>
</feature>
<dbReference type="Gene3D" id="1.20.1270.60">
    <property type="entry name" value="Arfaptin homology (AH) domain/BAR domain"/>
    <property type="match status" value="1"/>
</dbReference>
<comment type="subcellular location">
    <subcellularLocation>
        <location evidence="1">Cytoplasm</location>
        <location evidence="1">Cytoskeleton</location>
    </subcellularLocation>
</comment>
<keyword evidence="3" id="KW-0206">Cytoskeleton</keyword>
<dbReference type="PROSITE" id="PS51021">
    <property type="entry name" value="BAR"/>
    <property type="match status" value="1"/>
</dbReference>
<dbReference type="GO" id="GO:0097320">
    <property type="term" value="P:plasma membrane tubulation"/>
    <property type="evidence" value="ECO:0007669"/>
    <property type="project" value="TreeGrafter"/>
</dbReference>
<dbReference type="GO" id="GO:0030479">
    <property type="term" value="C:actin cortical patch"/>
    <property type="evidence" value="ECO:0007669"/>
    <property type="project" value="TreeGrafter"/>
</dbReference>
<dbReference type="Proteomes" id="UP001378960">
    <property type="component" value="Unassembled WGS sequence"/>
</dbReference>
<dbReference type="InterPro" id="IPR004148">
    <property type="entry name" value="BAR_dom"/>
</dbReference>
<evidence type="ECO:0000256" key="1">
    <source>
        <dbReference type="ARBA" id="ARBA00004245"/>
    </source>
</evidence>
<comment type="caution">
    <text evidence="6">The sequence shown here is derived from an EMBL/GenBank/DDBJ whole genome shotgun (WGS) entry which is preliminary data.</text>
</comment>
<keyword evidence="7" id="KW-1185">Reference proteome</keyword>
<protein>
    <recommendedName>
        <fullName evidence="5">BAR domain-containing protein</fullName>
    </recommendedName>
</protein>